<accession>A0ABS2PAB3</accession>
<comment type="caution">
    <text evidence="2">The sequence shown here is derived from an EMBL/GenBank/DDBJ whole genome shotgun (WGS) entry which is preliminary data.</text>
</comment>
<keyword evidence="1" id="KW-0472">Membrane</keyword>
<keyword evidence="1" id="KW-1133">Transmembrane helix</keyword>
<sequence>MKYFYGALAVLGTILPYSQLLPWLYHYGFNLTQFFAEMNQSRMGAFAWWDVIISIIVVIGFIIYEGKRKGMRHLWIPIIASLTVGVSLALPLFLLFRQVHLEKQERHQV</sequence>
<feature type="transmembrane region" description="Helical" evidence="1">
    <location>
        <begin position="76"/>
        <end position="96"/>
    </location>
</feature>
<evidence type="ECO:0000313" key="2">
    <source>
        <dbReference type="EMBL" id="MBM7632358.1"/>
    </source>
</evidence>
<feature type="transmembrane region" description="Helical" evidence="1">
    <location>
        <begin position="44"/>
        <end position="64"/>
    </location>
</feature>
<organism evidence="2 3">
    <name type="scientific">Geomicrobium sediminis</name>
    <dbReference type="NCBI Taxonomy" id="1347788"/>
    <lineage>
        <taxon>Bacteria</taxon>
        <taxon>Bacillati</taxon>
        <taxon>Bacillota</taxon>
        <taxon>Bacilli</taxon>
        <taxon>Bacillales</taxon>
        <taxon>Geomicrobium</taxon>
    </lineage>
</organism>
<reference evidence="2 3" key="1">
    <citation type="submission" date="2021-01" db="EMBL/GenBank/DDBJ databases">
        <title>Genomic Encyclopedia of Type Strains, Phase IV (KMG-IV): sequencing the most valuable type-strain genomes for metagenomic binning, comparative biology and taxonomic classification.</title>
        <authorList>
            <person name="Goeker M."/>
        </authorList>
    </citation>
    <scope>NUCLEOTIDE SEQUENCE [LARGE SCALE GENOMIC DNA]</scope>
    <source>
        <strain evidence="2 3">DSM 25540</strain>
    </source>
</reference>
<evidence type="ECO:0000313" key="3">
    <source>
        <dbReference type="Proteomes" id="UP000741863"/>
    </source>
</evidence>
<keyword evidence="3" id="KW-1185">Reference proteome</keyword>
<dbReference type="RefSeq" id="WP_204696532.1">
    <property type="nucleotide sequence ID" value="NZ_JAFBEC010000003.1"/>
</dbReference>
<evidence type="ECO:0000256" key="1">
    <source>
        <dbReference type="SAM" id="Phobius"/>
    </source>
</evidence>
<dbReference type="InterPro" id="IPR021362">
    <property type="entry name" value="DUF2834"/>
</dbReference>
<name>A0ABS2PAB3_9BACL</name>
<evidence type="ECO:0008006" key="4">
    <source>
        <dbReference type="Google" id="ProtNLM"/>
    </source>
</evidence>
<dbReference type="Proteomes" id="UP000741863">
    <property type="component" value="Unassembled WGS sequence"/>
</dbReference>
<protein>
    <recommendedName>
        <fullName evidence="4">DUF2834 domain-containing protein</fullName>
    </recommendedName>
</protein>
<dbReference type="Pfam" id="PF11196">
    <property type="entry name" value="DUF2834"/>
    <property type="match status" value="1"/>
</dbReference>
<gene>
    <name evidence="2" type="ORF">JOD17_001451</name>
</gene>
<proteinExistence type="predicted"/>
<keyword evidence="1" id="KW-0812">Transmembrane</keyword>
<dbReference type="EMBL" id="JAFBEC010000003">
    <property type="protein sequence ID" value="MBM7632358.1"/>
    <property type="molecule type" value="Genomic_DNA"/>
</dbReference>